<proteinExistence type="predicted"/>
<dbReference type="OMA" id="WAPRPHY"/>
<accession>A0A2K6KMF8</accession>
<evidence type="ECO:0000313" key="2">
    <source>
        <dbReference type="Ensembl" id="ENSRBIP00000012446.1"/>
    </source>
</evidence>
<keyword evidence="3" id="KW-1185">Reference proteome</keyword>
<name>A0A2K6KMF8_RHIBE</name>
<sequence>MWAPRPHYPPSHSHSTTESSGQLVDASIILSQSKSLVGPPGRAAPDVALWAFPGTTYSLGPISSQVQEVLGACLCAWQHPALCFCSI</sequence>
<dbReference type="GeneTree" id="ENSGT00910000147303"/>
<reference evidence="2" key="3">
    <citation type="submission" date="2025-09" db="UniProtKB">
        <authorList>
            <consortium name="Ensembl"/>
        </authorList>
    </citation>
    <scope>IDENTIFICATION</scope>
</reference>
<reference evidence="2 3" key="1">
    <citation type="submission" date="2016-06" db="EMBL/GenBank/DDBJ databases">
        <title>Genome of Rhinopithecus bieti.</title>
        <authorList>
            <person name="Wu"/>
            <person name="C.-I. and Zhang"/>
            <person name="Y."/>
        </authorList>
    </citation>
    <scope>NUCLEOTIDE SEQUENCE</scope>
</reference>
<feature type="region of interest" description="Disordered" evidence="1">
    <location>
        <begin position="1"/>
        <end position="20"/>
    </location>
</feature>
<dbReference type="Ensembl" id="ENSRBIT00000036165.1">
    <property type="protein sequence ID" value="ENSRBIP00000012446.1"/>
    <property type="gene ID" value="ENSRBIG00000030180.1"/>
</dbReference>
<dbReference type="AlphaFoldDB" id="A0A2K6KMF8"/>
<evidence type="ECO:0000256" key="1">
    <source>
        <dbReference type="SAM" id="MobiDB-lite"/>
    </source>
</evidence>
<evidence type="ECO:0000313" key="3">
    <source>
        <dbReference type="Proteomes" id="UP000233180"/>
    </source>
</evidence>
<organism evidence="2 3">
    <name type="scientific">Rhinopithecus bieti</name>
    <name type="common">Black snub-nosed monkey</name>
    <name type="synonym">Pygathrix bieti</name>
    <dbReference type="NCBI Taxonomy" id="61621"/>
    <lineage>
        <taxon>Eukaryota</taxon>
        <taxon>Metazoa</taxon>
        <taxon>Chordata</taxon>
        <taxon>Craniata</taxon>
        <taxon>Vertebrata</taxon>
        <taxon>Euteleostomi</taxon>
        <taxon>Mammalia</taxon>
        <taxon>Eutheria</taxon>
        <taxon>Euarchontoglires</taxon>
        <taxon>Primates</taxon>
        <taxon>Haplorrhini</taxon>
        <taxon>Catarrhini</taxon>
        <taxon>Cercopithecidae</taxon>
        <taxon>Colobinae</taxon>
        <taxon>Rhinopithecus</taxon>
    </lineage>
</organism>
<protein>
    <submittedName>
        <fullName evidence="2">Uncharacterized protein</fullName>
    </submittedName>
</protein>
<dbReference type="Proteomes" id="UP000233180">
    <property type="component" value="Unassembled WGS sequence"/>
</dbReference>
<reference evidence="2" key="2">
    <citation type="submission" date="2025-08" db="UniProtKB">
        <authorList>
            <consortium name="Ensembl"/>
        </authorList>
    </citation>
    <scope>IDENTIFICATION</scope>
</reference>